<proteinExistence type="predicted"/>
<protein>
    <submittedName>
        <fullName evidence="2">Uncharacterized protein</fullName>
    </submittedName>
</protein>
<evidence type="ECO:0000313" key="3">
    <source>
        <dbReference type="Proteomes" id="UP000499080"/>
    </source>
</evidence>
<dbReference type="AlphaFoldDB" id="A0A4Y2APD1"/>
<evidence type="ECO:0000313" key="2">
    <source>
        <dbReference type="EMBL" id="GBL80864.1"/>
    </source>
</evidence>
<reference evidence="2 3" key="1">
    <citation type="journal article" date="2019" name="Sci. Rep.">
        <title>Orb-weaving spider Araneus ventricosus genome elucidates the spidroin gene catalogue.</title>
        <authorList>
            <person name="Kono N."/>
            <person name="Nakamura H."/>
            <person name="Ohtoshi R."/>
            <person name="Moran D.A.P."/>
            <person name="Shinohara A."/>
            <person name="Yoshida Y."/>
            <person name="Fujiwara M."/>
            <person name="Mori M."/>
            <person name="Tomita M."/>
            <person name="Arakawa K."/>
        </authorList>
    </citation>
    <scope>NUCLEOTIDE SEQUENCE [LARGE SCALE GENOMIC DNA]</scope>
</reference>
<evidence type="ECO:0000256" key="1">
    <source>
        <dbReference type="SAM" id="MobiDB-lite"/>
    </source>
</evidence>
<organism evidence="2 3">
    <name type="scientific">Araneus ventricosus</name>
    <name type="common">Orbweaver spider</name>
    <name type="synonym">Epeira ventricosa</name>
    <dbReference type="NCBI Taxonomy" id="182803"/>
    <lineage>
        <taxon>Eukaryota</taxon>
        <taxon>Metazoa</taxon>
        <taxon>Ecdysozoa</taxon>
        <taxon>Arthropoda</taxon>
        <taxon>Chelicerata</taxon>
        <taxon>Arachnida</taxon>
        <taxon>Araneae</taxon>
        <taxon>Araneomorphae</taxon>
        <taxon>Entelegynae</taxon>
        <taxon>Araneoidea</taxon>
        <taxon>Araneidae</taxon>
        <taxon>Araneus</taxon>
    </lineage>
</organism>
<sequence>MHESALPPLRSPHPTPSLAGMTPTHYPPPPHGEFPHFRESTFPFSDFSSLTTTPTNSLPPQRSPHMHWRFIARLEESYFIFMDIHFDGEPISPSVYTNFHRDFTLTIGFGILCSKKCEVEHR</sequence>
<comment type="caution">
    <text evidence="2">The sequence shown here is derived from an EMBL/GenBank/DDBJ whole genome shotgun (WGS) entry which is preliminary data.</text>
</comment>
<dbReference type="EMBL" id="BGPR01000023">
    <property type="protein sequence ID" value="GBL80864.1"/>
    <property type="molecule type" value="Genomic_DNA"/>
</dbReference>
<gene>
    <name evidence="2" type="ORF">AVEN_26285_1</name>
</gene>
<keyword evidence="3" id="KW-1185">Reference proteome</keyword>
<dbReference type="Proteomes" id="UP000499080">
    <property type="component" value="Unassembled WGS sequence"/>
</dbReference>
<accession>A0A4Y2APD1</accession>
<name>A0A4Y2APD1_ARAVE</name>
<feature type="region of interest" description="Disordered" evidence="1">
    <location>
        <begin position="1"/>
        <end position="40"/>
    </location>
</feature>